<dbReference type="InterPro" id="IPR004331">
    <property type="entry name" value="SPX_dom"/>
</dbReference>
<evidence type="ECO:0000256" key="5">
    <source>
        <dbReference type="ARBA" id="ARBA00023136"/>
    </source>
</evidence>
<evidence type="ECO:0000256" key="7">
    <source>
        <dbReference type="SAM" id="Phobius"/>
    </source>
</evidence>
<feature type="region of interest" description="Disordered" evidence="6">
    <location>
        <begin position="529"/>
        <end position="603"/>
    </location>
</feature>
<dbReference type="GO" id="GO:0005774">
    <property type="term" value="C:vacuolar membrane"/>
    <property type="evidence" value="ECO:0007669"/>
    <property type="project" value="UniProtKB-SubCell"/>
</dbReference>
<dbReference type="InterPro" id="IPR051572">
    <property type="entry name" value="VTC_Complex_Subunit"/>
</dbReference>
<gene>
    <name evidence="9" type="ORF">Slin15195_G120270</name>
</gene>
<feature type="region of interest" description="Disordered" evidence="6">
    <location>
        <begin position="641"/>
        <end position="684"/>
    </location>
</feature>
<keyword evidence="4 7" id="KW-1133">Transmembrane helix</keyword>
<proteinExistence type="predicted"/>
<sequence>MKYGETLRQRSIPAWAHHNIDYDDIKHFIKENTTPGKGKTVSVPGRGEDKLVEFENALFHILQDQHQRIDLFVKSKAGEIQRRLEHSKKQLRALASRQAPAADHRVPVSRLERYGRLENDVVKAGEEIKSLARFIATQRTAFRKLLKKYKKWTGSVELEDCFREEVLDDPKSFTKLDLGHLLDEYSTTRQSIRTLYDSQVQQSAGARRPEVQVPEARSSTIKQLQDAVESGSKVSFDTSFSTVPLGQGGTFASYFVHPENIVELQMLLLQHSRYYLSRSRQNSVATPISSQPPTPSFPGAVPDIADCHMLVADDLERFAKEQSGITVDGREHQPGSFPQRAKAAVRWTVDEDALACLRSKSGRTKSAYLKKKHIHDFFDSKAEFSSQREEADTTERVEELRSEMLKDNTKPLFHYSCSRTRLLGLDDNPDGLVLATLDSGITIEKGGELKQDRTRATFPFALLLVRQEGKPKSELLAALDKSYLVERVRGFSLEYHSIWQTYQPNNMTAPSWLPTLSQDIRKLPPLAMRKRPSRHGDLSASGTPSGGTGSSAGTLDSATAVETSNDFVSQLETPPLKSFGKKKRRKYPEAGTPTQKYWSEYDHPEDGDGDAYYIYVDPTETNPFDRFFERVADVFRRKKKPEEEGLLGDPNSPPIDDEESSDEESDAATDRNHFKPAPGFGTFARPGSIASASLRRDQTTSSLPQFSAICFAASLAMLVMAYILRTTGRHKYIREVHVGVLFSMVCSLVFVLLGFMNVLRRGSNDPARAPSLGAWAISTVVLVVDVIGSGGLLASMVG</sequence>
<feature type="compositionally biased region" description="Acidic residues" evidence="6">
    <location>
        <begin position="655"/>
        <end position="667"/>
    </location>
</feature>
<dbReference type="PROSITE" id="PS51382">
    <property type="entry name" value="SPX"/>
    <property type="match status" value="1"/>
</dbReference>
<dbReference type="PANTHER" id="PTHR46140:SF1">
    <property type="entry name" value="VACUOLAR TRANSPORTER CHAPERONE COMPLEX SUBUNIT 4-RELATED"/>
    <property type="match status" value="1"/>
</dbReference>
<dbReference type="CDD" id="cd14474">
    <property type="entry name" value="SPX_YDR089W"/>
    <property type="match status" value="1"/>
</dbReference>
<accession>A0A9Q9B799</accession>
<keyword evidence="2" id="KW-0926">Vacuole</keyword>
<evidence type="ECO:0000256" key="1">
    <source>
        <dbReference type="ARBA" id="ARBA00004128"/>
    </source>
</evidence>
<dbReference type="GO" id="GO:0006799">
    <property type="term" value="P:polyphosphate biosynthetic process"/>
    <property type="evidence" value="ECO:0007669"/>
    <property type="project" value="UniProtKB-ARBA"/>
</dbReference>
<feature type="domain" description="SPX" evidence="8">
    <location>
        <begin position="1"/>
        <end position="163"/>
    </location>
</feature>
<dbReference type="PANTHER" id="PTHR46140">
    <property type="entry name" value="VACUOLAR TRANSPORTER CHAPERONE 1-RELATED"/>
    <property type="match status" value="1"/>
</dbReference>
<feature type="compositionally biased region" description="Low complexity" evidence="6">
    <location>
        <begin position="551"/>
        <end position="560"/>
    </location>
</feature>
<evidence type="ECO:0000259" key="8">
    <source>
        <dbReference type="PROSITE" id="PS51382"/>
    </source>
</evidence>
<feature type="transmembrane region" description="Helical" evidence="7">
    <location>
        <begin position="736"/>
        <end position="755"/>
    </location>
</feature>
<feature type="transmembrane region" description="Helical" evidence="7">
    <location>
        <begin position="703"/>
        <end position="724"/>
    </location>
</feature>
<dbReference type="EMBL" id="CP099428">
    <property type="protein sequence ID" value="USW58708.1"/>
    <property type="molecule type" value="Genomic_DNA"/>
</dbReference>
<keyword evidence="3 7" id="KW-0812">Transmembrane</keyword>
<keyword evidence="5 7" id="KW-0472">Membrane</keyword>
<reference evidence="9" key="1">
    <citation type="submission" date="2022-06" db="EMBL/GenBank/DDBJ databases">
        <title>Complete genome sequences of two strains of the flax pathogen Septoria linicola.</title>
        <authorList>
            <person name="Lapalu N."/>
            <person name="Simon A."/>
            <person name="Demenou B."/>
            <person name="Paumier D."/>
            <person name="Guillot M.-P."/>
            <person name="Gout L."/>
            <person name="Valade R."/>
        </authorList>
    </citation>
    <scope>NUCLEOTIDE SEQUENCE</scope>
    <source>
        <strain evidence="9">SE15195</strain>
    </source>
</reference>
<dbReference type="InterPro" id="IPR018966">
    <property type="entry name" value="VTC_domain"/>
</dbReference>
<comment type="subcellular location">
    <subcellularLocation>
        <location evidence="1">Vacuole membrane</location>
        <topology evidence="1">Multi-pass membrane protein</topology>
    </subcellularLocation>
</comment>
<evidence type="ECO:0000313" key="10">
    <source>
        <dbReference type="Proteomes" id="UP001056384"/>
    </source>
</evidence>
<organism evidence="9 10">
    <name type="scientific">Septoria linicola</name>
    <dbReference type="NCBI Taxonomy" id="215465"/>
    <lineage>
        <taxon>Eukaryota</taxon>
        <taxon>Fungi</taxon>
        <taxon>Dikarya</taxon>
        <taxon>Ascomycota</taxon>
        <taxon>Pezizomycotina</taxon>
        <taxon>Dothideomycetes</taxon>
        <taxon>Dothideomycetidae</taxon>
        <taxon>Mycosphaerellales</taxon>
        <taxon>Mycosphaerellaceae</taxon>
        <taxon>Septoria</taxon>
    </lineage>
</organism>
<evidence type="ECO:0000313" key="9">
    <source>
        <dbReference type="EMBL" id="USW58708.1"/>
    </source>
</evidence>
<dbReference type="Proteomes" id="UP001056384">
    <property type="component" value="Chromosome 11"/>
</dbReference>
<dbReference type="AlphaFoldDB" id="A0A9Q9B799"/>
<evidence type="ECO:0000256" key="3">
    <source>
        <dbReference type="ARBA" id="ARBA00022692"/>
    </source>
</evidence>
<dbReference type="InterPro" id="IPR042267">
    <property type="entry name" value="VTC_sf"/>
</dbReference>
<evidence type="ECO:0000256" key="6">
    <source>
        <dbReference type="SAM" id="MobiDB-lite"/>
    </source>
</evidence>
<feature type="transmembrane region" description="Helical" evidence="7">
    <location>
        <begin position="775"/>
        <end position="797"/>
    </location>
</feature>
<protein>
    <submittedName>
        <fullName evidence="9">SPX domain, VTC domain superfamily protein</fullName>
    </submittedName>
</protein>
<keyword evidence="10" id="KW-1185">Reference proteome</keyword>
<name>A0A9Q9B799_9PEZI</name>
<evidence type="ECO:0000256" key="4">
    <source>
        <dbReference type="ARBA" id="ARBA00022989"/>
    </source>
</evidence>
<feature type="compositionally biased region" description="Polar residues" evidence="6">
    <location>
        <begin position="561"/>
        <end position="572"/>
    </location>
</feature>
<dbReference type="Pfam" id="PF09359">
    <property type="entry name" value="VTC"/>
    <property type="match status" value="1"/>
</dbReference>
<dbReference type="Gene3D" id="3.20.100.30">
    <property type="entry name" value="VTC, catalytic tunnel domain"/>
    <property type="match status" value="1"/>
</dbReference>
<evidence type="ECO:0000256" key="2">
    <source>
        <dbReference type="ARBA" id="ARBA00022554"/>
    </source>
</evidence>